<dbReference type="InterPro" id="IPR020846">
    <property type="entry name" value="MFS_dom"/>
</dbReference>
<organism evidence="8 9">
    <name type="scientific">Agromyces atrinae</name>
    <dbReference type="NCBI Taxonomy" id="592376"/>
    <lineage>
        <taxon>Bacteria</taxon>
        <taxon>Bacillati</taxon>
        <taxon>Actinomycetota</taxon>
        <taxon>Actinomycetes</taxon>
        <taxon>Micrococcales</taxon>
        <taxon>Microbacteriaceae</taxon>
        <taxon>Agromyces</taxon>
    </lineage>
</organism>
<dbReference type="PROSITE" id="PS50850">
    <property type="entry name" value="MFS"/>
    <property type="match status" value="1"/>
</dbReference>
<dbReference type="GO" id="GO:0005886">
    <property type="term" value="C:plasma membrane"/>
    <property type="evidence" value="ECO:0007669"/>
    <property type="project" value="UniProtKB-SubCell"/>
</dbReference>
<evidence type="ECO:0000256" key="2">
    <source>
        <dbReference type="ARBA" id="ARBA00022692"/>
    </source>
</evidence>
<evidence type="ECO:0000313" key="8">
    <source>
        <dbReference type="EMBL" id="RXZ87005.1"/>
    </source>
</evidence>
<feature type="transmembrane region" description="Helical" evidence="6">
    <location>
        <begin position="177"/>
        <end position="203"/>
    </location>
</feature>
<evidence type="ECO:0000259" key="7">
    <source>
        <dbReference type="PROSITE" id="PS50850"/>
    </source>
</evidence>
<feature type="transmembrane region" description="Helical" evidence="6">
    <location>
        <begin position="343"/>
        <end position="365"/>
    </location>
</feature>
<gene>
    <name evidence="8" type="ORF">ESP50_08080</name>
</gene>
<evidence type="ECO:0000313" key="9">
    <source>
        <dbReference type="Proteomes" id="UP000292686"/>
    </source>
</evidence>
<feature type="region of interest" description="Disordered" evidence="5">
    <location>
        <begin position="1"/>
        <end position="42"/>
    </location>
</feature>
<dbReference type="Proteomes" id="UP000292686">
    <property type="component" value="Unassembled WGS sequence"/>
</dbReference>
<feature type="transmembrane region" description="Helical" evidence="6">
    <location>
        <begin position="209"/>
        <end position="231"/>
    </location>
</feature>
<feature type="transmembrane region" description="Helical" evidence="6">
    <location>
        <begin position="403"/>
        <end position="422"/>
    </location>
</feature>
<keyword evidence="4 6" id="KW-0472">Membrane</keyword>
<feature type="transmembrane region" description="Helical" evidence="6">
    <location>
        <begin position="452"/>
        <end position="471"/>
    </location>
</feature>
<dbReference type="SUPFAM" id="SSF103473">
    <property type="entry name" value="MFS general substrate transporter"/>
    <property type="match status" value="1"/>
</dbReference>
<evidence type="ECO:0000256" key="6">
    <source>
        <dbReference type="SAM" id="Phobius"/>
    </source>
</evidence>
<dbReference type="InterPro" id="IPR011701">
    <property type="entry name" value="MFS"/>
</dbReference>
<feature type="transmembrane region" description="Helical" evidence="6">
    <location>
        <begin position="310"/>
        <end position="337"/>
    </location>
</feature>
<protein>
    <submittedName>
        <fullName evidence="8">MFS transporter</fullName>
    </submittedName>
</protein>
<comment type="subcellular location">
    <subcellularLocation>
        <location evidence="1">Cell membrane</location>
        <topology evidence="1">Multi-pass membrane protein</topology>
    </subcellularLocation>
</comment>
<dbReference type="GO" id="GO:0022857">
    <property type="term" value="F:transmembrane transporter activity"/>
    <property type="evidence" value="ECO:0007669"/>
    <property type="project" value="InterPro"/>
</dbReference>
<feature type="transmembrane region" description="Helical" evidence="6">
    <location>
        <begin position="377"/>
        <end position="397"/>
    </location>
</feature>
<sequence>MNCRNVASTRPSTSRRPSAKSSACPPSRRRDRSQRWSRRDPPARRVNRADRLALLCCIGAGFATLLDSAVIGYAVPALARGLDASTADLQWLLAAYSLTFGLGLVPGGRLGDAFGRRGLFLVGMAVFLAGSAAAGLAGDVLWVVAGRFIQGFGAGLVSAQVLGIIQDRFAGPARVRALAAYTIAGATAAVVGPILAGVVLALAPDDWSWRLLLMLSAPFLAVTLGLAWRFIPAVPRSARRIDLDLPAVILLGAIVVIVTLPVIDPGVGRSMAWLVAAVVLVLVSALVVWEIRYRARGRVPLFAPELVRSAGFVSGNLVALLWFGAVVGHGTIITLFLLDGFGLAALAVAIALIPSALSRIVASSLTSRLHARIGSRTIPLALGINVLALGGITAVVLTLDGTTLVIAIVLVEIVLGAASGILEPPLRATTLGFAPAGFHGVAASFLQLTQRLAATFFLALLTGVLFTADGAGASRTSLATGTVICGILVLVAFAISLAPALHRRPVFAPLAAHPA</sequence>
<feature type="domain" description="Major facilitator superfamily (MFS) profile" evidence="7">
    <location>
        <begin position="53"/>
        <end position="504"/>
    </location>
</feature>
<evidence type="ECO:0000256" key="3">
    <source>
        <dbReference type="ARBA" id="ARBA00022989"/>
    </source>
</evidence>
<feature type="compositionally biased region" description="Basic and acidic residues" evidence="5">
    <location>
        <begin position="33"/>
        <end position="42"/>
    </location>
</feature>
<keyword evidence="2 6" id="KW-0812">Transmembrane</keyword>
<dbReference type="AlphaFoldDB" id="A0A4Q2M4K6"/>
<name>A0A4Q2M4K6_9MICO</name>
<reference evidence="8 9" key="1">
    <citation type="submission" date="2019-01" db="EMBL/GenBank/DDBJ databases">
        <title>Agromyces.</title>
        <authorList>
            <person name="Li J."/>
        </authorList>
    </citation>
    <scope>NUCLEOTIDE SEQUENCE [LARGE SCALE GENOMIC DNA]</scope>
    <source>
        <strain evidence="8 9">DSM 23870</strain>
    </source>
</reference>
<comment type="caution">
    <text evidence="8">The sequence shown here is derived from an EMBL/GenBank/DDBJ whole genome shotgun (WGS) entry which is preliminary data.</text>
</comment>
<feature type="transmembrane region" description="Helical" evidence="6">
    <location>
        <begin position="89"/>
        <end position="107"/>
    </location>
</feature>
<evidence type="ECO:0000256" key="4">
    <source>
        <dbReference type="ARBA" id="ARBA00023136"/>
    </source>
</evidence>
<keyword evidence="3 6" id="KW-1133">Transmembrane helix</keyword>
<feature type="transmembrane region" description="Helical" evidence="6">
    <location>
        <begin position="243"/>
        <end position="264"/>
    </location>
</feature>
<proteinExistence type="predicted"/>
<dbReference type="Gene3D" id="1.20.1720.10">
    <property type="entry name" value="Multidrug resistance protein D"/>
    <property type="match status" value="1"/>
</dbReference>
<evidence type="ECO:0000256" key="5">
    <source>
        <dbReference type="SAM" id="MobiDB-lite"/>
    </source>
</evidence>
<evidence type="ECO:0000256" key="1">
    <source>
        <dbReference type="ARBA" id="ARBA00004651"/>
    </source>
</evidence>
<dbReference type="Pfam" id="PF07690">
    <property type="entry name" value="MFS_1"/>
    <property type="match status" value="1"/>
</dbReference>
<dbReference type="EMBL" id="SDPM01000003">
    <property type="protein sequence ID" value="RXZ87005.1"/>
    <property type="molecule type" value="Genomic_DNA"/>
</dbReference>
<accession>A0A4Q2M4K6</accession>
<feature type="transmembrane region" description="Helical" evidence="6">
    <location>
        <begin position="270"/>
        <end position="289"/>
    </location>
</feature>
<feature type="transmembrane region" description="Helical" evidence="6">
    <location>
        <begin position="148"/>
        <end position="165"/>
    </location>
</feature>
<dbReference type="InterPro" id="IPR036259">
    <property type="entry name" value="MFS_trans_sf"/>
</dbReference>
<keyword evidence="9" id="KW-1185">Reference proteome</keyword>
<feature type="transmembrane region" description="Helical" evidence="6">
    <location>
        <begin position="52"/>
        <end position="77"/>
    </location>
</feature>
<dbReference type="OrthoDB" id="7375466at2"/>
<feature type="transmembrane region" description="Helical" evidence="6">
    <location>
        <begin position="119"/>
        <end position="142"/>
    </location>
</feature>
<feature type="transmembrane region" description="Helical" evidence="6">
    <location>
        <begin position="478"/>
        <end position="501"/>
    </location>
</feature>
<dbReference type="PANTHER" id="PTHR42718">
    <property type="entry name" value="MAJOR FACILITATOR SUPERFAMILY MULTIDRUG TRANSPORTER MFSC"/>
    <property type="match status" value="1"/>
</dbReference>
<feature type="compositionally biased region" description="Low complexity" evidence="5">
    <location>
        <begin position="7"/>
        <end position="26"/>
    </location>
</feature>
<dbReference type="PANTHER" id="PTHR42718:SF39">
    <property type="entry name" value="ACTINORHODIN TRANSPORTER-RELATED"/>
    <property type="match status" value="1"/>
</dbReference>